<evidence type="ECO:0000313" key="3">
    <source>
        <dbReference type="Proteomes" id="UP000037069"/>
    </source>
</evidence>
<dbReference type="SUPFAM" id="SSF56112">
    <property type="entry name" value="Protein kinase-like (PK-like)"/>
    <property type="match status" value="2"/>
</dbReference>
<evidence type="ECO:0000259" key="1">
    <source>
        <dbReference type="SMART" id="SM00587"/>
    </source>
</evidence>
<dbReference type="Pfam" id="PF02958">
    <property type="entry name" value="EcKL"/>
    <property type="match status" value="2"/>
</dbReference>
<evidence type="ECO:0000313" key="2">
    <source>
        <dbReference type="EMBL" id="KNC29943.1"/>
    </source>
</evidence>
<dbReference type="EMBL" id="JRES01000608">
    <property type="protein sequence ID" value="KNC29943.1"/>
    <property type="molecule type" value="Genomic_DNA"/>
</dbReference>
<dbReference type="InterPro" id="IPR004119">
    <property type="entry name" value="EcKL"/>
</dbReference>
<proteinExistence type="predicted"/>
<dbReference type="Proteomes" id="UP000037069">
    <property type="component" value="Unassembled WGS sequence"/>
</dbReference>
<sequence length="873" mass="101724">MSSTEVINHVEEQLTKCSADLKSEDFCIEDSPEWLTREYLESCLRSYYQNQQLKLVKMHAKAALGKGENYGGILTRVKAEFKTNSKSPNKKGSYIIKTSFEGDELAIKAMEPYDIFNREIKIYEEILPKIKLLLKEINDKEQIFAETLAVDKEKSALIFEDLNERQFIMPDRVQGLDMDTAKLVLRKLAKMHASSAVLNERENKCLEGYDCGMFNRHTENYAPCFVGCLEACTRLLAKWPDYQHFSEKLAKLKPQFMELGKQVFDPLPSHLNVFCHGDLWTNNVLVKYDPKTKKPLDVIIVDFQYAVWGSPAIDLFYFMNSSLKEDIHLNNQDELIQFYYHHLYDTLIKLKYQGNIPSLHKFHVQLEEKSFYAFHSTCVVQPIQRNVVNDDADFNALMQSDERAIRFKDTCYTNPYIQNIVKKLLPVYERRGLLDPDHLTENTFIRSLKNKNFSYLYIFKQKHTMANTDIVPSWIKAKLFEKVLRDTVKDFQEIKEFKVFPALAPGENYATVMLKVQVDVLLTTGLVQQQTFMLKVAHDSELYRNEMSKWGMFVTESGMYRDIKPEFEKLYADAGLDVQFGAKGYELAVDKEYILLEDLSRRGFKNAKRQDCLDLEHCKAVLKKIAQFHAASAVRVQQKGMFEKTYLHGFLTEDSKNFCKIMFDSSTPHLMKTIEKLENNHDYYEQIKNFVINITDTMFEKNSVDENEFNVLNHGDCWANNIMFQYDNEGNLKETYLVDLQMPRYGSPAQDLLYFIISSAHIDIKIQKFDYMIKYYYDNLIEHLQLLKYTKPLPKLRDIHAALIKYGIWGFVTVVTVMGAVLCDPTNTANIDNFVGASEEGDTFKEILYSNERYVRHLKVVLPWLCYRGALEK</sequence>
<dbReference type="PANTHER" id="PTHR11012:SF6">
    <property type="entry name" value="CHK DOMAIN OV1-RELATED"/>
    <property type="match status" value="1"/>
</dbReference>
<feature type="domain" description="CHK kinase-like" evidence="1">
    <location>
        <begin position="594"/>
        <end position="786"/>
    </location>
</feature>
<keyword evidence="3" id="KW-1185">Reference proteome</keyword>
<reference evidence="2 3" key="1">
    <citation type="journal article" date="2015" name="Nat. Commun.">
        <title>Lucilia cuprina genome unlocks parasitic fly biology to underpin future interventions.</title>
        <authorList>
            <person name="Anstead C.A."/>
            <person name="Korhonen P.K."/>
            <person name="Young N.D."/>
            <person name="Hall R.S."/>
            <person name="Jex A.R."/>
            <person name="Murali S.C."/>
            <person name="Hughes D.S."/>
            <person name="Lee S.F."/>
            <person name="Perry T."/>
            <person name="Stroehlein A.J."/>
            <person name="Ansell B.R."/>
            <person name="Breugelmans B."/>
            <person name="Hofmann A."/>
            <person name="Qu J."/>
            <person name="Dugan S."/>
            <person name="Lee S.L."/>
            <person name="Chao H."/>
            <person name="Dinh H."/>
            <person name="Han Y."/>
            <person name="Doddapaneni H.V."/>
            <person name="Worley K.C."/>
            <person name="Muzny D.M."/>
            <person name="Ioannidis P."/>
            <person name="Waterhouse R.M."/>
            <person name="Zdobnov E.M."/>
            <person name="James P.J."/>
            <person name="Bagnall N.H."/>
            <person name="Kotze A.C."/>
            <person name="Gibbs R.A."/>
            <person name="Richards S."/>
            <person name="Batterham P."/>
            <person name="Gasser R.B."/>
        </authorList>
    </citation>
    <scope>NUCLEOTIDE SEQUENCE [LARGE SCALE GENOMIC DNA]</scope>
    <source>
        <strain evidence="2 3">LS</strain>
        <tissue evidence="2">Full body</tissue>
    </source>
</reference>
<dbReference type="PANTHER" id="PTHR11012">
    <property type="entry name" value="PROTEIN KINASE-LIKE DOMAIN-CONTAINING"/>
    <property type="match status" value="1"/>
</dbReference>
<dbReference type="OrthoDB" id="191037at2759"/>
<dbReference type="InterPro" id="IPR011009">
    <property type="entry name" value="Kinase-like_dom_sf"/>
</dbReference>
<dbReference type="AlphaFoldDB" id="A0A0L0CC11"/>
<dbReference type="Gene3D" id="3.90.1200.10">
    <property type="match status" value="2"/>
</dbReference>
<accession>A0A0L0CC11</accession>
<dbReference type="OMA" id="NIHIREY"/>
<dbReference type="InterPro" id="IPR015897">
    <property type="entry name" value="CHK_kinase-like"/>
</dbReference>
<gene>
    <name evidence="2" type="ORF">FF38_08527</name>
</gene>
<protein>
    <recommendedName>
        <fullName evidence="1">CHK kinase-like domain-containing protein</fullName>
    </recommendedName>
</protein>
<organism evidence="2 3">
    <name type="scientific">Lucilia cuprina</name>
    <name type="common">Green bottle fly</name>
    <name type="synonym">Australian sheep blowfly</name>
    <dbReference type="NCBI Taxonomy" id="7375"/>
    <lineage>
        <taxon>Eukaryota</taxon>
        <taxon>Metazoa</taxon>
        <taxon>Ecdysozoa</taxon>
        <taxon>Arthropoda</taxon>
        <taxon>Hexapoda</taxon>
        <taxon>Insecta</taxon>
        <taxon>Pterygota</taxon>
        <taxon>Neoptera</taxon>
        <taxon>Endopterygota</taxon>
        <taxon>Diptera</taxon>
        <taxon>Brachycera</taxon>
        <taxon>Muscomorpha</taxon>
        <taxon>Oestroidea</taxon>
        <taxon>Calliphoridae</taxon>
        <taxon>Luciliinae</taxon>
        <taxon>Lucilia</taxon>
    </lineage>
</organism>
<feature type="domain" description="CHK kinase-like" evidence="1">
    <location>
        <begin position="157"/>
        <end position="349"/>
    </location>
</feature>
<comment type="caution">
    <text evidence="2">The sequence shown here is derived from an EMBL/GenBank/DDBJ whole genome shotgun (WGS) entry which is preliminary data.</text>
</comment>
<name>A0A0L0CC11_LUCCU</name>
<dbReference type="SMART" id="SM00587">
    <property type="entry name" value="CHK"/>
    <property type="match status" value="2"/>
</dbReference>